<feature type="compositionally biased region" description="Basic and acidic residues" evidence="1">
    <location>
        <begin position="1238"/>
        <end position="1255"/>
    </location>
</feature>
<dbReference type="EMBL" id="GL698470">
    <property type="protein sequence ID" value="EFY93928.1"/>
    <property type="molecule type" value="Genomic_DNA"/>
</dbReference>
<organism evidence="3">
    <name type="scientific">Metarhizium acridum (strain CQMa 102)</name>
    <dbReference type="NCBI Taxonomy" id="655827"/>
    <lineage>
        <taxon>Eukaryota</taxon>
        <taxon>Fungi</taxon>
        <taxon>Dikarya</taxon>
        <taxon>Ascomycota</taxon>
        <taxon>Pezizomycotina</taxon>
        <taxon>Sordariomycetes</taxon>
        <taxon>Hypocreomycetidae</taxon>
        <taxon>Hypocreales</taxon>
        <taxon>Clavicipitaceae</taxon>
        <taxon>Metarhizium</taxon>
    </lineage>
</organism>
<dbReference type="CDD" id="cd12191">
    <property type="entry name" value="gal11_coact"/>
    <property type="match status" value="1"/>
</dbReference>
<dbReference type="eggNOG" id="ENOG502S52Q">
    <property type="taxonomic scope" value="Eukaryota"/>
</dbReference>
<name>E9DRQ0_METAQ</name>
<evidence type="ECO:0000256" key="1">
    <source>
        <dbReference type="SAM" id="MobiDB-lite"/>
    </source>
</evidence>
<dbReference type="InParanoid" id="E9DRQ0"/>
<feature type="compositionally biased region" description="Polar residues" evidence="1">
    <location>
        <begin position="836"/>
        <end position="866"/>
    </location>
</feature>
<evidence type="ECO:0000313" key="3">
    <source>
        <dbReference type="Proteomes" id="UP000002499"/>
    </source>
</evidence>
<gene>
    <name evidence="2" type="ORF">MAC_00419</name>
</gene>
<feature type="region of interest" description="Disordered" evidence="1">
    <location>
        <begin position="382"/>
        <end position="464"/>
    </location>
</feature>
<feature type="compositionally biased region" description="Low complexity" evidence="1">
    <location>
        <begin position="879"/>
        <end position="890"/>
    </location>
</feature>
<sequence>MQQMAGAGQMMPQQLRRPPANSHQMQQLVYQKLLQHSQPPNGLTWQGNVSLNDRMGKTMDLISNIALGISNLDHVRAAEVGCDFERKVFMESPSKVCAKGFKRLVTALTRDVRRLTTALQEAYDQNMANKTLEFFKKRQANEPNIQNNLNANAQAQAQAMMNMQAAQMGRGLGQVQQGFQHLQHQVPPGQLPQQTQQHSQLQQQQIGMGRAMGPTQQAMAMQNRQPQQFPNDMSRLAQSDRAKVMDLAAKMMAQASDQQKASTRMSLQQRLSPQQLAEFQAQGKDPVVLFFQNQAFQVLKNNMNRLQAQQQAGAQNQNGAQAATAAMMQQQHSQQSFQQRQNMMNAGQPNDFSQFTPNMESIKDQQMTGLMAQQAGQMVVPASTGGAQHATPQPGNQNMPVVQGQNQTPRQGQQQQPPQGAVNLQQMKMNQAAQQSQNQLQMKMQQQQNPQNGMTGGMPPSQSPAMNTLNTPVSRPPGGMNPMGGQGMGQGNVPFGDQRFNQGTQRPNNQAFNNMLANMSPEQRQAIQGLPPDKLNEVLRQWQSQRQEQMTMTAGQMNQQHRPQNQFAGQMNLNMGAVQGAQNLQQPNGGLPVNQPQQPQQQMQMPRIPIQNNQAHAMMDAMDLPPQVQNIVGQLPMEVKKWRDLKIWLNQNNTLASTTRNQLGALQQRQFQILMQRRASMQQQAGQNPNVNAATMSNAVGQMPNQQQMGMQRIVGNASLPHHVLQVTPQELMQVRNQRSNFSHMPDEQLRAMVLHLKRKTSLHQQQQQQQPQAQQMRNQQPQGQTPNQTPNQAQQQAGGAQNRLGAVPVPVQQTPQPPNRTPQSQTQPSPATMAQMASMQPTGQRQQGQVANAQARINSQTQPTPKSLKRPSTDDAADTTTTSNTSTPAPTRPISQPNQSMPKSLPTLNPQQIAGLSPEQRARYEQFMKFQLTGQTQGANVGSQPTADALARLRTISQEEQRQFSQESMPEISMIPRELGETGTKLQRIAQDMNKVSRGLTKWYSITRDDARAKMFFRTRLRIMKQFSDGETMKVLKDKFSINSAEIDQARAMLESMAKDLAASMYGRGMMKPGQQAPQGQGASQNQIAQSQQQAQQQNQQSQPAPLNAANLEKNAQALKNQQKSASKGGASVPPAPTATQPPFSFGASSPHGNPSYLGKPKDVMNLQLPASRKKQKVSGQQPGQTPQGATPSPKTAKNASPEIRRSEPPKPVFLCKEPECETASFGFPSEQALQQHVEEEHTKPREDPVKFVKENLALALGLEPDGSPKKNQKPADGATAMSLSTSKQGQTPKNVAGTPISQDNAMKRTGSALSKSADGKSKSDAAGSKQPTPSAWAGCTIDPQALLSNLGFENGLPNIISDANLYRSLTPKDTPESSKDSGSSEPNSDISEGAALEIDMTWQTFDPDLLLDLDNASLEGDLSGLDPTLVLDPPSRAPPDWEDIDDDFSKPFQLDMSMYSMST</sequence>
<dbReference type="InterPro" id="IPR033789">
    <property type="entry name" value="Gal11_coact"/>
</dbReference>
<feature type="compositionally biased region" description="Low complexity" evidence="1">
    <location>
        <begin position="403"/>
        <end position="453"/>
    </location>
</feature>
<dbReference type="OMA" id="GQLKQWA"/>
<feature type="compositionally biased region" description="Polar residues" evidence="1">
    <location>
        <begin position="1283"/>
        <end position="1306"/>
    </location>
</feature>
<protein>
    <recommendedName>
        <fullName evidence="4">C2H2 type zinc finger domain protein</fullName>
    </recommendedName>
</protein>
<feature type="region of interest" description="Disordered" evidence="1">
    <location>
        <begin position="1424"/>
        <end position="1447"/>
    </location>
</feature>
<dbReference type="Proteomes" id="UP000002499">
    <property type="component" value="Unassembled WGS sequence"/>
</dbReference>
<dbReference type="OrthoDB" id="3918840at2759"/>
<feature type="compositionally biased region" description="Polar residues" evidence="1">
    <location>
        <begin position="1382"/>
        <end position="1392"/>
    </location>
</feature>
<evidence type="ECO:0000313" key="2">
    <source>
        <dbReference type="EMBL" id="EFY93928.1"/>
    </source>
</evidence>
<feature type="region of interest" description="Disordered" evidence="1">
    <location>
        <begin position="1070"/>
        <end position="1106"/>
    </location>
</feature>
<feature type="region of interest" description="Disordered" evidence="1">
    <location>
        <begin position="1369"/>
        <end position="1397"/>
    </location>
</feature>
<feature type="compositionally biased region" description="Polar residues" evidence="1">
    <location>
        <begin position="894"/>
        <end position="912"/>
    </location>
</feature>
<dbReference type="HOGENOM" id="CLU_003853_0_0_1"/>
<evidence type="ECO:0008006" key="4">
    <source>
        <dbReference type="Google" id="ProtNLM"/>
    </source>
</evidence>
<feature type="compositionally biased region" description="Polar residues" evidence="1">
    <location>
        <begin position="390"/>
        <end position="400"/>
    </location>
</feature>
<accession>E9DRQ0</accession>
<feature type="compositionally biased region" description="Low complexity" evidence="1">
    <location>
        <begin position="1074"/>
        <end position="1104"/>
    </location>
</feature>
<feature type="compositionally biased region" description="Low complexity" evidence="1">
    <location>
        <begin position="1"/>
        <end position="14"/>
    </location>
</feature>
<feature type="region of interest" description="Disordered" evidence="1">
    <location>
        <begin position="760"/>
        <end position="912"/>
    </location>
</feature>
<feature type="compositionally biased region" description="Low complexity" evidence="1">
    <location>
        <begin position="765"/>
        <end position="815"/>
    </location>
</feature>
<feature type="compositionally biased region" description="Low complexity" evidence="1">
    <location>
        <begin position="1180"/>
        <end position="1195"/>
    </location>
</feature>
<dbReference type="STRING" id="655827.E9DRQ0"/>
<proteinExistence type="predicted"/>
<feature type="compositionally biased region" description="Polar residues" evidence="1">
    <location>
        <begin position="1139"/>
        <end position="1154"/>
    </location>
</feature>
<feature type="compositionally biased region" description="Low complexity" evidence="1">
    <location>
        <begin position="822"/>
        <end position="831"/>
    </location>
</feature>
<feature type="region of interest" description="Disordered" evidence="1">
    <location>
        <begin position="309"/>
        <end position="341"/>
    </location>
</feature>
<keyword evidence="3" id="KW-1185">Reference proteome</keyword>
<feature type="region of interest" description="Disordered" evidence="1">
    <location>
        <begin position="1"/>
        <end position="20"/>
    </location>
</feature>
<feature type="region of interest" description="Disordered" evidence="1">
    <location>
        <begin position="1120"/>
        <end position="1341"/>
    </location>
</feature>
<reference evidence="2 3" key="1">
    <citation type="journal article" date="2011" name="PLoS Genet.">
        <title>Genome sequencing and comparative transcriptomics of the model entomopathogenic fungi Metarhizium anisopliae and M. acridum.</title>
        <authorList>
            <person name="Gao Q."/>
            <person name="Jin K."/>
            <person name="Ying S.H."/>
            <person name="Zhang Y."/>
            <person name="Xiao G."/>
            <person name="Shang Y."/>
            <person name="Duan Z."/>
            <person name="Hu X."/>
            <person name="Xie X.Q."/>
            <person name="Zhou G."/>
            <person name="Peng G."/>
            <person name="Luo Z."/>
            <person name="Huang W."/>
            <person name="Wang B."/>
            <person name="Fang W."/>
            <person name="Wang S."/>
            <person name="Zhong Y."/>
            <person name="Ma L.J."/>
            <person name="St Leger R.J."/>
            <person name="Zhao G.P."/>
            <person name="Pei Y."/>
            <person name="Feng M.G."/>
            <person name="Xia Y."/>
            <person name="Wang C."/>
        </authorList>
    </citation>
    <scope>NUCLEOTIDE SEQUENCE [LARGE SCALE GENOMIC DNA]</scope>
    <source>
        <strain evidence="2 3">CQMa 102</strain>
    </source>
</reference>